<dbReference type="EMBL" id="JBHUMF010000030">
    <property type="protein sequence ID" value="MFD2681693.1"/>
    <property type="molecule type" value="Genomic_DNA"/>
</dbReference>
<feature type="binding site" evidence="4">
    <location>
        <position position="451"/>
    </location>
    <ligand>
        <name>Mg(2+)</name>
        <dbReference type="ChEBI" id="CHEBI:18420"/>
    </ligand>
</feature>
<evidence type="ECO:0000256" key="3">
    <source>
        <dbReference type="ARBA" id="ARBA00023235"/>
    </source>
</evidence>
<dbReference type="InterPro" id="IPR034681">
    <property type="entry name" value="MenF"/>
</dbReference>
<dbReference type="PANTHER" id="PTHR42839:SF1">
    <property type="entry name" value="ISOCHORISMATE SYNTHASE MENF"/>
    <property type="match status" value="1"/>
</dbReference>
<keyword evidence="4" id="KW-0479">Metal-binding</keyword>
<comment type="similarity">
    <text evidence="2 4">Belongs to the isochorismate synthase family.</text>
</comment>
<reference evidence="7" key="1">
    <citation type="journal article" date="2019" name="Int. J. Syst. Evol. Microbiol.">
        <title>The Global Catalogue of Microorganisms (GCM) 10K type strain sequencing project: providing services to taxonomists for standard genome sequencing and annotation.</title>
        <authorList>
            <consortium name="The Broad Institute Genomics Platform"/>
            <consortium name="The Broad Institute Genome Sequencing Center for Infectious Disease"/>
            <person name="Wu L."/>
            <person name="Ma J."/>
        </authorList>
    </citation>
    <scope>NUCLEOTIDE SEQUENCE [LARGE SCALE GENOMIC DNA]</scope>
    <source>
        <strain evidence="7">KCTC 3913</strain>
    </source>
</reference>
<dbReference type="SUPFAM" id="SSF56322">
    <property type="entry name" value="ADC synthase"/>
    <property type="match status" value="1"/>
</dbReference>
<name>A0ABW5RT38_9BACI</name>
<keyword evidence="7" id="KW-1185">Reference proteome</keyword>
<evidence type="ECO:0000313" key="7">
    <source>
        <dbReference type="Proteomes" id="UP001597506"/>
    </source>
</evidence>
<comment type="catalytic activity">
    <reaction evidence="1 4">
        <text>chorismate = isochorismate</text>
        <dbReference type="Rhea" id="RHEA:18985"/>
        <dbReference type="ChEBI" id="CHEBI:29748"/>
        <dbReference type="ChEBI" id="CHEBI:29780"/>
        <dbReference type="EC" id="5.4.4.2"/>
    </reaction>
</comment>
<dbReference type="NCBIfam" id="TIGR00543">
    <property type="entry name" value="isochor_syn"/>
    <property type="match status" value="1"/>
</dbReference>
<dbReference type="InterPro" id="IPR004561">
    <property type="entry name" value="IsoChor_synthase"/>
</dbReference>
<evidence type="ECO:0000256" key="4">
    <source>
        <dbReference type="HAMAP-Rule" id="MF_01935"/>
    </source>
</evidence>
<dbReference type="Proteomes" id="UP001597506">
    <property type="component" value="Unassembled WGS sequence"/>
</dbReference>
<comment type="function">
    <text evidence="4">Catalyzes the conversion of chorismate to isochorismate.</text>
</comment>
<keyword evidence="4" id="KW-0474">Menaquinone biosynthesis</keyword>
<protein>
    <recommendedName>
        <fullName evidence="4">Isochorismate synthase MenF</fullName>
        <ecNumber evidence="4">5.4.4.2</ecNumber>
    </recommendedName>
    <alternativeName>
        <fullName evidence="4">Isochorismate mutase</fullName>
    </alternativeName>
</protein>
<dbReference type="Gene3D" id="3.60.120.10">
    <property type="entry name" value="Anthranilate synthase"/>
    <property type="match status" value="1"/>
</dbReference>
<dbReference type="InterPro" id="IPR015890">
    <property type="entry name" value="Chorismate_C"/>
</dbReference>
<dbReference type="EC" id="5.4.4.2" evidence="4"/>
<dbReference type="PANTHER" id="PTHR42839">
    <property type="entry name" value="ISOCHORISMATE SYNTHASE ENTC"/>
    <property type="match status" value="1"/>
</dbReference>
<feature type="active site" description="Proton donor" evidence="4">
    <location>
        <position position="272"/>
    </location>
</feature>
<evidence type="ECO:0000256" key="1">
    <source>
        <dbReference type="ARBA" id="ARBA00000799"/>
    </source>
</evidence>
<comment type="caution">
    <text evidence="6">The sequence shown here is derived from an EMBL/GenBank/DDBJ whole genome shotgun (WGS) entry which is preliminary data.</text>
</comment>
<accession>A0ABW5RT38</accession>
<evidence type="ECO:0000256" key="2">
    <source>
        <dbReference type="ARBA" id="ARBA00005297"/>
    </source>
</evidence>
<gene>
    <name evidence="4" type="primary">menF</name>
    <name evidence="6" type="ORF">ACFSUL_13140</name>
</gene>
<comment type="cofactor">
    <cofactor evidence="4">
        <name>Mg(2+)</name>
        <dbReference type="ChEBI" id="CHEBI:18420"/>
    </cofactor>
</comment>
<evidence type="ECO:0000313" key="6">
    <source>
        <dbReference type="EMBL" id="MFD2681693.1"/>
    </source>
</evidence>
<proteinExistence type="inferred from homology"/>
<dbReference type="RefSeq" id="WP_377936112.1">
    <property type="nucleotide sequence ID" value="NZ_JBHUMF010000030.1"/>
</dbReference>
<sequence length="468" mass="52940">MVTIHKTKTEKAFDTAKRKAKKLNHMVLLSIVEEIENIDPLAFFHIGHSLYGGERFLWKDRDDSTVIASLGVAYSLKSNREHDCFSHVEKEWKRLTDEAVIYSAEKWEGTGPLLFGGFTFDPLNNKGEEWEAFSHGTFRLPKFMVTKVGKKCYFTINVVCSSQGEQSSLSSLEKEKQEIFGQLRKNITFRKPELHSSKDVNPVGWKQSVSNVVSQLKKGEMEKVVLARKCEMTFQEDVSIDYVVDNLWTQQTDSFIFSLNIENSCFIGATPERLVRKSGENILSTCLAGSIARGSSLEEDEKLGLSLLSDQKNRYEHHLVVEKIQEALAPYCHEIEMPKTPKLMKMKDIQHLYTPVIGKASKHASLLEIIERMHPTPALGGVPREKAMETIRKEEGMDRGFYAAPIGWLDSYGNGEFAVAIRSGLINKNYAYLYAGCGIVADSEPESEFLETEMKFRPMIRAIGGNTK</sequence>
<dbReference type="Pfam" id="PF00425">
    <property type="entry name" value="Chorismate_bind"/>
    <property type="match status" value="1"/>
</dbReference>
<feature type="binding site" evidence="4">
    <location>
        <position position="316"/>
    </location>
    <ligand>
        <name>Mg(2+)</name>
        <dbReference type="ChEBI" id="CHEBI:18420"/>
    </ligand>
</feature>
<feature type="active site" description="Proton acceptor" evidence="4">
    <location>
        <position position="223"/>
    </location>
</feature>
<keyword evidence="4" id="KW-0460">Magnesium</keyword>
<dbReference type="InterPro" id="IPR005801">
    <property type="entry name" value="ADC_synthase"/>
</dbReference>
<comment type="pathway">
    <text evidence="4">Quinol/quinone metabolism; 1,4-dihydroxy-2-naphthoate biosynthesis; 1,4-dihydroxy-2-naphthoate from chorismate: step 1/7.</text>
</comment>
<evidence type="ECO:0000259" key="5">
    <source>
        <dbReference type="Pfam" id="PF00425"/>
    </source>
</evidence>
<dbReference type="HAMAP" id="MF_01935">
    <property type="entry name" value="MenF"/>
    <property type="match status" value="1"/>
</dbReference>
<keyword evidence="3 4" id="KW-0413">Isomerase</keyword>
<comment type="pathway">
    <text evidence="4">Quinol/quinone metabolism; menaquinone biosynthesis.</text>
</comment>
<feature type="domain" description="Chorismate-utilising enzyme C-terminal" evidence="5">
    <location>
        <begin position="204"/>
        <end position="455"/>
    </location>
</feature>
<organism evidence="6 7">
    <name type="scientific">Bacillus seohaeanensis</name>
    <dbReference type="NCBI Taxonomy" id="284580"/>
    <lineage>
        <taxon>Bacteria</taxon>
        <taxon>Bacillati</taxon>
        <taxon>Bacillota</taxon>
        <taxon>Bacilli</taxon>
        <taxon>Bacillales</taxon>
        <taxon>Bacillaceae</taxon>
        <taxon>Bacillus</taxon>
    </lineage>
</organism>